<evidence type="ECO:0000313" key="3">
    <source>
        <dbReference type="Proteomes" id="UP000784294"/>
    </source>
</evidence>
<comment type="caution">
    <text evidence="2">The sequence shown here is derived from an EMBL/GenBank/DDBJ whole genome shotgun (WGS) entry which is preliminary data.</text>
</comment>
<feature type="compositionally biased region" description="Polar residues" evidence="1">
    <location>
        <begin position="293"/>
        <end position="305"/>
    </location>
</feature>
<feature type="compositionally biased region" description="Low complexity" evidence="1">
    <location>
        <begin position="92"/>
        <end position="102"/>
    </location>
</feature>
<feature type="region of interest" description="Disordered" evidence="1">
    <location>
        <begin position="435"/>
        <end position="469"/>
    </location>
</feature>
<gene>
    <name evidence="2" type="ORF">PXEA_LOCUS29750</name>
</gene>
<feature type="region of interest" description="Disordered" evidence="1">
    <location>
        <begin position="348"/>
        <end position="383"/>
    </location>
</feature>
<feature type="region of interest" description="Disordered" evidence="1">
    <location>
        <begin position="292"/>
        <end position="316"/>
    </location>
</feature>
<dbReference type="AlphaFoldDB" id="A0A448XH03"/>
<dbReference type="Proteomes" id="UP000784294">
    <property type="component" value="Unassembled WGS sequence"/>
</dbReference>
<evidence type="ECO:0000313" key="2">
    <source>
        <dbReference type="EMBL" id="VEL36310.1"/>
    </source>
</evidence>
<protein>
    <submittedName>
        <fullName evidence="2">Uncharacterized protein</fullName>
    </submittedName>
</protein>
<dbReference type="EMBL" id="CAAALY010251916">
    <property type="protein sequence ID" value="VEL36310.1"/>
    <property type="molecule type" value="Genomic_DNA"/>
</dbReference>
<feature type="compositionally biased region" description="Polar residues" evidence="1">
    <location>
        <begin position="450"/>
        <end position="463"/>
    </location>
</feature>
<sequence length="469" mass="49886">MGLMILHCDSLFGHLEAPYFTAERHSPNADSICGPVPSAVSISPPADLDSSPSRRRWLEALAAVTTTEGNRSLRLSSANCRPSIGHSKFIPSSSVQSLGSDSGADASPSEPAELRHHLDSSMAITATSISLNAVDTEEPGPSSMEPQSDMMDRGGNLDMLEQLPRPMSDLESNLILPVRSITFDFGLPILGLNFSNIDDGHAAMDSLYSGDRVASETDHARREVEDDGEIVDLGDKNSLDDFRKAVEANTFSAMGLTSLPGDTSSSSSDELPASLQLDEIKAHLEANIKRQHQTGLQNNSQFSRPQSHRRKTTLSSLMLCSSTSVTGLASDRDSTDDDDFSETVDEAILNDSSGDQQRQEESIPSRTQARRLSGSGSRGLLFDNEPIESAIGSPNRIASHSSGRLAGWRGELRRHSLAVGAAASAARRSFTAATRLGSNGSTGGHAAGTESGSLSGSHSNIQTADYKAY</sequence>
<feature type="compositionally biased region" description="Low complexity" evidence="1">
    <location>
        <begin position="370"/>
        <end position="381"/>
    </location>
</feature>
<name>A0A448XH03_9PLAT</name>
<reference evidence="2" key="1">
    <citation type="submission" date="2018-11" db="EMBL/GenBank/DDBJ databases">
        <authorList>
            <consortium name="Pathogen Informatics"/>
        </authorList>
    </citation>
    <scope>NUCLEOTIDE SEQUENCE</scope>
</reference>
<feature type="region of interest" description="Disordered" evidence="1">
    <location>
        <begin position="87"/>
        <end position="115"/>
    </location>
</feature>
<evidence type="ECO:0000256" key="1">
    <source>
        <dbReference type="SAM" id="MobiDB-lite"/>
    </source>
</evidence>
<organism evidence="2 3">
    <name type="scientific">Protopolystoma xenopodis</name>
    <dbReference type="NCBI Taxonomy" id="117903"/>
    <lineage>
        <taxon>Eukaryota</taxon>
        <taxon>Metazoa</taxon>
        <taxon>Spiralia</taxon>
        <taxon>Lophotrochozoa</taxon>
        <taxon>Platyhelminthes</taxon>
        <taxon>Monogenea</taxon>
        <taxon>Polyopisthocotylea</taxon>
        <taxon>Polystomatidea</taxon>
        <taxon>Polystomatidae</taxon>
        <taxon>Protopolystoma</taxon>
    </lineage>
</organism>
<accession>A0A448XH03</accession>
<proteinExistence type="predicted"/>
<keyword evidence="3" id="KW-1185">Reference proteome</keyword>